<organism evidence="3">
    <name type="scientific">uncultured Desulfobacterium sp</name>
    <dbReference type="NCBI Taxonomy" id="201089"/>
    <lineage>
        <taxon>Bacteria</taxon>
        <taxon>Pseudomonadati</taxon>
        <taxon>Thermodesulfobacteriota</taxon>
        <taxon>Desulfobacteria</taxon>
        <taxon>Desulfobacterales</taxon>
        <taxon>Desulfobacteriaceae</taxon>
        <taxon>Desulfobacterium</taxon>
        <taxon>environmental samples</taxon>
    </lineage>
</organism>
<protein>
    <recommendedName>
        <fullName evidence="2">Antitoxin</fullName>
    </recommendedName>
</protein>
<proteinExistence type="inferred from homology"/>
<dbReference type="AlphaFoldDB" id="A0A445MYV8"/>
<dbReference type="InterPro" id="IPR006442">
    <property type="entry name" value="Antitoxin_Phd/YefM"/>
</dbReference>
<dbReference type="SUPFAM" id="SSF143120">
    <property type="entry name" value="YefM-like"/>
    <property type="match status" value="1"/>
</dbReference>
<evidence type="ECO:0000256" key="1">
    <source>
        <dbReference type="ARBA" id="ARBA00009981"/>
    </source>
</evidence>
<dbReference type="Pfam" id="PF02604">
    <property type="entry name" value="PhdYeFM_antitox"/>
    <property type="match status" value="1"/>
</dbReference>
<dbReference type="InterPro" id="IPR036165">
    <property type="entry name" value="YefM-like_sf"/>
</dbReference>
<comment type="similarity">
    <text evidence="1 2">Belongs to the phD/YefM antitoxin family.</text>
</comment>
<dbReference type="Gene3D" id="3.40.1620.10">
    <property type="entry name" value="YefM-like domain"/>
    <property type="match status" value="1"/>
</dbReference>
<reference evidence="3" key="1">
    <citation type="submission" date="2018-01" db="EMBL/GenBank/DDBJ databases">
        <authorList>
            <person name="Regsiter A."/>
            <person name="William W."/>
        </authorList>
    </citation>
    <scope>NUCLEOTIDE SEQUENCE</scope>
    <source>
        <strain evidence="3">TRIP AH-1</strain>
    </source>
</reference>
<accession>A0A445MYV8</accession>
<gene>
    <name evidence="3" type="ORF">PITCH_A290061</name>
</gene>
<dbReference type="NCBIfam" id="TIGR01552">
    <property type="entry name" value="phd_fam"/>
    <property type="match status" value="1"/>
</dbReference>
<evidence type="ECO:0000256" key="2">
    <source>
        <dbReference type="RuleBase" id="RU362080"/>
    </source>
</evidence>
<sequence>MKTSWKLQDAKSHFSKLVEQALKKGPQYVTRRGLEAVVVISIKDYETLILAKPSFKEVLLSCPKVDQDFEFKRQNDLPRSIEF</sequence>
<comment type="function">
    <text evidence="2">Antitoxin component of a type II toxin-antitoxin (TA) system.</text>
</comment>
<evidence type="ECO:0000313" key="3">
    <source>
        <dbReference type="EMBL" id="SPD74677.1"/>
    </source>
</evidence>
<dbReference type="EMBL" id="OJIN01000169">
    <property type="protein sequence ID" value="SPD74677.1"/>
    <property type="molecule type" value="Genomic_DNA"/>
</dbReference>
<name>A0A445MYV8_9BACT</name>